<dbReference type="InterPro" id="IPR015655">
    <property type="entry name" value="PP2C"/>
</dbReference>
<dbReference type="Gene3D" id="3.60.40.10">
    <property type="entry name" value="PPM-type phosphatase domain"/>
    <property type="match status" value="1"/>
</dbReference>
<protein>
    <recommendedName>
        <fullName evidence="2">PPM-type phosphatase domain-containing protein</fullName>
    </recommendedName>
</protein>
<dbReference type="SMART" id="SM00332">
    <property type="entry name" value="PP2Cc"/>
    <property type="match status" value="1"/>
</dbReference>
<reference evidence="3" key="1">
    <citation type="submission" date="2021-01" db="UniProtKB">
        <authorList>
            <consortium name="EnsemblMetazoa"/>
        </authorList>
    </citation>
    <scope>IDENTIFICATION</scope>
</reference>
<dbReference type="OrthoDB" id="420076at2759"/>
<organism evidence="3 4">
    <name type="scientific">Clytia hemisphaerica</name>
    <dbReference type="NCBI Taxonomy" id="252671"/>
    <lineage>
        <taxon>Eukaryota</taxon>
        <taxon>Metazoa</taxon>
        <taxon>Cnidaria</taxon>
        <taxon>Hydrozoa</taxon>
        <taxon>Hydroidolina</taxon>
        <taxon>Leptothecata</taxon>
        <taxon>Obeliida</taxon>
        <taxon>Clytiidae</taxon>
        <taxon>Clytia</taxon>
    </lineage>
</organism>
<evidence type="ECO:0000313" key="4">
    <source>
        <dbReference type="Proteomes" id="UP000594262"/>
    </source>
</evidence>
<name>A0A7M5XKL6_9CNID</name>
<dbReference type="GO" id="GO:0004741">
    <property type="term" value="F:[pyruvate dehydrogenase (acetyl-transferring)]-phosphatase activity"/>
    <property type="evidence" value="ECO:0007669"/>
    <property type="project" value="TreeGrafter"/>
</dbReference>
<dbReference type="EnsemblMetazoa" id="CLYHEMT025285.2">
    <property type="protein sequence ID" value="CLYHEMP025285.2"/>
    <property type="gene ID" value="CLYHEMG025285"/>
</dbReference>
<evidence type="ECO:0000256" key="1">
    <source>
        <dbReference type="SAM" id="MobiDB-lite"/>
    </source>
</evidence>
<evidence type="ECO:0000259" key="2">
    <source>
        <dbReference type="PROSITE" id="PS51746"/>
    </source>
</evidence>
<sequence length="590" mass="67062">MEDREPLLRKGRSPNGSYKDQVISENFQGRRYETERPSFDDNGYYSTANSPAMVVQPGLFQGNPVPIETNQLQGSQLVPSDYSGYAWLSLLFCCFPLAVAAIYKSDKLKLIYMEILCRRVVQLPTSIMLSRGTRLIPFAAAAVVGVSYWKDCRFFQTYQRLNADEGGESWYSKLISSTSQQKDTLSDEHITQKLKRQEYSHTMKQVDSCVNWFETNHYNANNPIEDRHCECVFDIDNEYFFGIYDGHSGWHCSESLRLRLPVYTTLAMTSNETRQKFLSGELLPSDLVKYLGNPNDDCLSFKMPPTFKEKQEAIKSGTRYFSEKSNEVMENLTIEEALKYTYLSLDRDITRESIPDGLCNEAIWTGLSGAVAVSAYLKGRMLYVANTGDCRAVIGTKSTKGSWLPNVMSEDHNFDNIEEVKRLTRLHPGEKAVIFRGRLLGQLAPLRAFGDIPYKWSLELHRKVLDVLYGRPIVPESIYLTPPYLTAQPDITSRELNAKDGFLILATDGLWDTVSNEMAVKIVGDYLDDVENGKKPSENATTRLIKYALGGGSDYRLSEMMQIPDNQKRNFHDDITVTVVFFKNTTKSKL</sequence>
<dbReference type="AlphaFoldDB" id="A0A7M5XKL6"/>
<accession>A0A7M5XKL6</accession>
<dbReference type="Pfam" id="PF00481">
    <property type="entry name" value="PP2C"/>
    <property type="match status" value="1"/>
</dbReference>
<feature type="region of interest" description="Disordered" evidence="1">
    <location>
        <begin position="1"/>
        <end position="20"/>
    </location>
</feature>
<dbReference type="Proteomes" id="UP000594262">
    <property type="component" value="Unplaced"/>
</dbReference>
<feature type="domain" description="PPM-type phosphatase" evidence="2">
    <location>
        <begin position="198"/>
        <end position="582"/>
    </location>
</feature>
<proteinExistence type="predicted"/>
<dbReference type="InterPro" id="IPR001932">
    <property type="entry name" value="PPM-type_phosphatase-like_dom"/>
</dbReference>
<dbReference type="GO" id="GO:0005739">
    <property type="term" value="C:mitochondrion"/>
    <property type="evidence" value="ECO:0007669"/>
    <property type="project" value="TreeGrafter"/>
</dbReference>
<dbReference type="PANTHER" id="PTHR13832">
    <property type="entry name" value="PROTEIN PHOSPHATASE 2C"/>
    <property type="match status" value="1"/>
</dbReference>
<dbReference type="InterPro" id="IPR036457">
    <property type="entry name" value="PPM-type-like_dom_sf"/>
</dbReference>
<evidence type="ECO:0000313" key="3">
    <source>
        <dbReference type="EnsemblMetazoa" id="CLYHEMP025285.2"/>
    </source>
</evidence>
<keyword evidence="4" id="KW-1185">Reference proteome</keyword>
<dbReference type="PANTHER" id="PTHR13832:SF792">
    <property type="entry name" value="GM14286P"/>
    <property type="match status" value="1"/>
</dbReference>
<dbReference type="PROSITE" id="PS51746">
    <property type="entry name" value="PPM_2"/>
    <property type="match status" value="1"/>
</dbReference>
<dbReference type="SUPFAM" id="SSF81606">
    <property type="entry name" value="PP2C-like"/>
    <property type="match status" value="1"/>
</dbReference>
<dbReference type="CDD" id="cd00143">
    <property type="entry name" value="PP2Cc"/>
    <property type="match status" value="1"/>
</dbReference>